<feature type="domain" description="Acyl-CoA dehydrogenase/oxidase N-terminal" evidence="6">
    <location>
        <begin position="7"/>
        <end position="122"/>
    </location>
</feature>
<dbReference type="PANTHER" id="PTHR43884:SF12">
    <property type="entry name" value="ISOVALERYL-COA DEHYDROGENASE, MITOCHONDRIAL-RELATED"/>
    <property type="match status" value="1"/>
</dbReference>
<dbReference type="InterPro" id="IPR013786">
    <property type="entry name" value="AcylCoA_DH/ox_N"/>
</dbReference>
<dbReference type="OrthoDB" id="10016597at2759"/>
<feature type="domain" description="Acyl-CoA dehydrogenase/oxidase C-terminal" evidence="5">
    <location>
        <begin position="261"/>
        <end position="404"/>
    </location>
</feature>
<dbReference type="GO" id="GO:0046359">
    <property type="term" value="P:butyrate catabolic process"/>
    <property type="evidence" value="ECO:0007669"/>
    <property type="project" value="TreeGrafter"/>
</dbReference>
<evidence type="ECO:0000259" key="5">
    <source>
        <dbReference type="Pfam" id="PF00441"/>
    </source>
</evidence>
<dbReference type="VEuPathDB" id="FungiDB:yc1106_07426"/>
<dbReference type="GO" id="GO:0003995">
    <property type="term" value="F:acyl-CoA dehydrogenase activity"/>
    <property type="evidence" value="ECO:0007669"/>
    <property type="project" value="TreeGrafter"/>
</dbReference>
<dbReference type="Gene3D" id="2.40.110.10">
    <property type="entry name" value="Butyryl-CoA Dehydrogenase, subunit A, domain 2"/>
    <property type="match status" value="1"/>
</dbReference>
<dbReference type="SUPFAM" id="SSF47203">
    <property type="entry name" value="Acyl-CoA dehydrogenase C-terminal domain-like"/>
    <property type="match status" value="1"/>
</dbReference>
<protein>
    <recommendedName>
        <fullName evidence="9">Acyl-CoA dehydrogenase</fullName>
    </recommendedName>
</protein>
<evidence type="ECO:0000256" key="1">
    <source>
        <dbReference type="ARBA" id="ARBA00001974"/>
    </source>
</evidence>
<dbReference type="Pfam" id="PF02771">
    <property type="entry name" value="Acyl-CoA_dh_N"/>
    <property type="match status" value="1"/>
</dbReference>
<dbReference type="InterPro" id="IPR009075">
    <property type="entry name" value="AcylCo_DH/oxidase_C"/>
</dbReference>
<gene>
    <name evidence="7" type="ORF">yc1106_07426</name>
</gene>
<dbReference type="CDD" id="cd00567">
    <property type="entry name" value="ACAD"/>
    <property type="match status" value="1"/>
</dbReference>
<accession>A0A9Q9DUT6</accession>
<dbReference type="EMBL" id="CP089278">
    <property type="protein sequence ID" value="USP80152.1"/>
    <property type="molecule type" value="Genomic_DNA"/>
</dbReference>
<keyword evidence="3" id="KW-0285">Flavoprotein</keyword>
<dbReference type="Pfam" id="PF00441">
    <property type="entry name" value="Acyl-CoA_dh_1"/>
    <property type="match status" value="1"/>
</dbReference>
<dbReference type="Gene3D" id="1.20.140.10">
    <property type="entry name" value="Butyryl-CoA Dehydrogenase, subunit A, domain 3"/>
    <property type="match status" value="1"/>
</dbReference>
<name>A0A9Q9DUT6_CURCL</name>
<dbReference type="GO" id="GO:0033539">
    <property type="term" value="P:fatty acid beta-oxidation using acyl-CoA dehydrogenase"/>
    <property type="evidence" value="ECO:0007669"/>
    <property type="project" value="TreeGrafter"/>
</dbReference>
<keyword evidence="4" id="KW-0274">FAD</keyword>
<dbReference type="Proteomes" id="UP001056012">
    <property type="component" value="Chromosome 5"/>
</dbReference>
<evidence type="ECO:0000256" key="3">
    <source>
        <dbReference type="ARBA" id="ARBA00022630"/>
    </source>
</evidence>
<comment type="similarity">
    <text evidence="2">Belongs to the acyl-CoA dehydrogenase family.</text>
</comment>
<dbReference type="Gene3D" id="1.10.540.10">
    <property type="entry name" value="Acyl-CoA dehydrogenase/oxidase, N-terminal domain"/>
    <property type="match status" value="1"/>
</dbReference>
<dbReference type="SUPFAM" id="SSF56645">
    <property type="entry name" value="Acyl-CoA dehydrogenase NM domain-like"/>
    <property type="match status" value="1"/>
</dbReference>
<evidence type="ECO:0000313" key="8">
    <source>
        <dbReference type="Proteomes" id="UP001056012"/>
    </source>
</evidence>
<evidence type="ECO:0000313" key="7">
    <source>
        <dbReference type="EMBL" id="USP80152.1"/>
    </source>
</evidence>
<reference evidence="7" key="1">
    <citation type="submission" date="2021-12" db="EMBL/GenBank/DDBJ databases">
        <title>Curvularia clavata genome.</title>
        <authorList>
            <person name="Cao Y."/>
        </authorList>
    </citation>
    <scope>NUCLEOTIDE SEQUENCE</scope>
    <source>
        <strain evidence="7">Yc1106</strain>
    </source>
</reference>
<dbReference type="InterPro" id="IPR037069">
    <property type="entry name" value="AcylCoA_DH/ox_N_sf"/>
</dbReference>
<evidence type="ECO:0000259" key="6">
    <source>
        <dbReference type="Pfam" id="PF02771"/>
    </source>
</evidence>
<proteinExistence type="inferred from homology"/>
<dbReference type="AlphaFoldDB" id="A0A9Q9DUT6"/>
<dbReference type="InterPro" id="IPR009100">
    <property type="entry name" value="AcylCoA_DH/oxidase_NM_dom_sf"/>
</dbReference>
<comment type="cofactor">
    <cofactor evidence="1">
        <name>FAD</name>
        <dbReference type="ChEBI" id="CHEBI:57692"/>
    </cofactor>
</comment>
<dbReference type="InterPro" id="IPR046373">
    <property type="entry name" value="Acyl-CoA_Oxase/DH_mid-dom_sf"/>
</dbReference>
<dbReference type="PANTHER" id="PTHR43884">
    <property type="entry name" value="ACYL-COA DEHYDROGENASE"/>
    <property type="match status" value="1"/>
</dbReference>
<dbReference type="InterPro" id="IPR036250">
    <property type="entry name" value="AcylCo_DH-like_C"/>
</dbReference>
<keyword evidence="8" id="KW-1185">Reference proteome</keyword>
<organism evidence="7 8">
    <name type="scientific">Curvularia clavata</name>
    <dbReference type="NCBI Taxonomy" id="95742"/>
    <lineage>
        <taxon>Eukaryota</taxon>
        <taxon>Fungi</taxon>
        <taxon>Dikarya</taxon>
        <taxon>Ascomycota</taxon>
        <taxon>Pezizomycotina</taxon>
        <taxon>Dothideomycetes</taxon>
        <taxon>Pleosporomycetidae</taxon>
        <taxon>Pleosporales</taxon>
        <taxon>Pleosporineae</taxon>
        <taxon>Pleosporaceae</taxon>
        <taxon>Curvularia</taxon>
    </lineage>
</organism>
<evidence type="ECO:0000256" key="4">
    <source>
        <dbReference type="ARBA" id="ARBA00022827"/>
    </source>
</evidence>
<dbReference type="GO" id="GO:0050660">
    <property type="term" value="F:flavin adenine dinucleotide binding"/>
    <property type="evidence" value="ECO:0007669"/>
    <property type="project" value="InterPro"/>
</dbReference>
<sequence length="431" mass="46392">MIDFSLTPEQKELRANAHAFANSVLSTAPALYSNLATQTERFQATLPIYQSAVSAGLIKGQIPLPLGGTSGGLVDAAIVIEEFHAVEPSTAITILGTGLGLTPLILAGSKEQHEKFLTPFLEQSGQRLASFVHSEPQGTANWLEKGAPGLQTTAYLEGDEWVINGEKLWTTNSGGWDQRGADLQCIVCRQGRPGVPQDPTSDPSSNILILLVTRSEIASNPPSAYEVLSDPDLGGHKSVNGPHSRFTNFKVPATNLLAKPGEGAQVVEKTFGMSAAIVGAMCVGVMRHAFEAALAFCKKEHRGGKVPVVEHQSVSDRLIDAKMKIEAARALVWKAMCVLESKEETVSWQARLEVALEAKIWCSEQVTQVVLSCMSVVGMKSYANDMPFSTLLQDAACLPLFDGGNVGVRRRQLESIFQDDGYLPWSATYPS</sequence>
<evidence type="ECO:0008006" key="9">
    <source>
        <dbReference type="Google" id="ProtNLM"/>
    </source>
</evidence>
<evidence type="ECO:0000256" key="2">
    <source>
        <dbReference type="ARBA" id="ARBA00009347"/>
    </source>
</evidence>